<protein>
    <submittedName>
        <fullName evidence="5">ERAD-associated protein</fullName>
    </submittedName>
</protein>
<dbReference type="SMART" id="SM00671">
    <property type="entry name" value="SEL1"/>
    <property type="match status" value="10"/>
</dbReference>
<evidence type="ECO:0000313" key="6">
    <source>
        <dbReference type="Proteomes" id="UP001642405"/>
    </source>
</evidence>
<dbReference type="Proteomes" id="UP001642405">
    <property type="component" value="Unassembled WGS sequence"/>
</dbReference>
<dbReference type="PANTHER" id="PTHR11102">
    <property type="entry name" value="SEL-1-LIKE PROTEIN"/>
    <property type="match status" value="1"/>
</dbReference>
<sequence>MRQSLLWTILLLQGVAVTCADPRDNVNQPHQATTDDVIFSTQNTRERLPGSDLVDAALAKLATIPSQPYHRQRRPSGMFSNALRFVLKAAPSLSIRGPPPPQPQQSASSSPTSSSSSNGKPISAPLSEAVSLLEEASHQFGHPDAHYLLAQMNYFGNYTHPRNFPAAFDYYLTLADSHGNSSAMYMVGLLYSTGIGGAVEPDQARALLYYTFAALRGHTRAEMTVAARHHAGIGTPRSCDEAVKYYKRVADKAIAWYRSGPPGGMGWVQQPYRIADEVGGVYGEGASAVSSGINALRAQPHSDAYASIEDIIEYLDLMAQKGDFKAALNVGRIYYEGQRGLDRDMTMARKYFVMVASKFWKKDGRTVDSAKIGLDKTAGKAAGYLGRIHMRGDGLDEPNYERARSWFELGIAQGDAQSQYYMGLMLSHGYGGITKNIAKATELFRAAADQDYAPAQVEMGVLHLDQGQPTDLQAANDYFELAARYGNIESYYYLAEMIHHGVGRDKACAPALGYYKLVAEKADPLVSSWTEANQAYEAGDYELALLEYLGAAEQGYEKAQNNIGYLLDPQQSSLQRLSLASSSTLLSALTSFSSYLSVSSLFGFSSPPKSGLLDNPSLGLVHFTRSSRQNNVDALVKMGDYYLYGIGTEPSIDKAVQCYTGASEYHQSAQALYNLGWMHENGVGLDQDFHLAKRYYDIALATNEEAYLPVTLRLLKLRVRSAWNTLTHGQINSIQDEPAPARSWSFSEWVDKFINSDYHYGEDEELYDDLYDEDGYMDEDGAYDDYDELDELSFLEPFVIIGLGAAIIFLLYYRQQRQLAAQRAREREEEEERLQQQQRQQRHQHTPPPPPPQAAAAQHGAFGGFQPQQGGMFPAPGDPGQFDWLAGGVGH</sequence>
<evidence type="ECO:0000256" key="3">
    <source>
        <dbReference type="SAM" id="Phobius"/>
    </source>
</evidence>
<dbReference type="PANTHER" id="PTHR11102:SF147">
    <property type="entry name" value="SEL1L ADAPTOR SUBUNIT OF ERAD E3 UBIQUITIN LIGASE"/>
    <property type="match status" value="1"/>
</dbReference>
<proteinExistence type="inferred from homology"/>
<dbReference type="InterPro" id="IPR006597">
    <property type="entry name" value="Sel1-like"/>
</dbReference>
<keyword evidence="4" id="KW-0732">Signal</keyword>
<gene>
    <name evidence="5" type="primary">HRD3</name>
    <name evidence="5" type="ORF">SCUCBS95973_008441</name>
</gene>
<feature type="chain" id="PRO_5047517224" evidence="4">
    <location>
        <begin position="21"/>
        <end position="891"/>
    </location>
</feature>
<evidence type="ECO:0000313" key="5">
    <source>
        <dbReference type="EMBL" id="CAK7232980.1"/>
    </source>
</evidence>
<feature type="region of interest" description="Disordered" evidence="2">
    <location>
        <begin position="93"/>
        <end position="123"/>
    </location>
</feature>
<keyword evidence="3" id="KW-0472">Membrane</keyword>
<accession>A0ABP0CN27</accession>
<dbReference type="Pfam" id="PF08238">
    <property type="entry name" value="Sel1"/>
    <property type="match status" value="10"/>
</dbReference>
<name>A0ABP0CN27_9PEZI</name>
<feature type="signal peptide" evidence="4">
    <location>
        <begin position="1"/>
        <end position="20"/>
    </location>
</feature>
<dbReference type="EMBL" id="CAWUHB010000069">
    <property type="protein sequence ID" value="CAK7232980.1"/>
    <property type="molecule type" value="Genomic_DNA"/>
</dbReference>
<dbReference type="InterPro" id="IPR050767">
    <property type="entry name" value="Sel1_AlgK"/>
</dbReference>
<feature type="region of interest" description="Disordered" evidence="2">
    <location>
        <begin position="824"/>
        <end position="891"/>
    </location>
</feature>
<evidence type="ECO:0000256" key="1">
    <source>
        <dbReference type="ARBA" id="ARBA00038101"/>
    </source>
</evidence>
<evidence type="ECO:0000256" key="2">
    <source>
        <dbReference type="SAM" id="MobiDB-lite"/>
    </source>
</evidence>
<keyword evidence="6" id="KW-1185">Reference proteome</keyword>
<evidence type="ECO:0000256" key="4">
    <source>
        <dbReference type="SAM" id="SignalP"/>
    </source>
</evidence>
<keyword evidence="3" id="KW-1133">Transmembrane helix</keyword>
<feature type="compositionally biased region" description="Low complexity" evidence="2">
    <location>
        <begin position="104"/>
        <end position="123"/>
    </location>
</feature>
<dbReference type="InterPro" id="IPR011990">
    <property type="entry name" value="TPR-like_helical_dom_sf"/>
</dbReference>
<feature type="transmembrane region" description="Helical" evidence="3">
    <location>
        <begin position="794"/>
        <end position="813"/>
    </location>
</feature>
<comment type="similarity">
    <text evidence="1">Belongs to the sel-1 family.</text>
</comment>
<dbReference type="SUPFAM" id="SSF81901">
    <property type="entry name" value="HCP-like"/>
    <property type="match status" value="4"/>
</dbReference>
<feature type="compositionally biased region" description="Low complexity" evidence="2">
    <location>
        <begin position="854"/>
        <end position="875"/>
    </location>
</feature>
<dbReference type="Gene3D" id="1.25.40.10">
    <property type="entry name" value="Tetratricopeptide repeat domain"/>
    <property type="match status" value="3"/>
</dbReference>
<keyword evidence="3" id="KW-0812">Transmembrane</keyword>
<reference evidence="5 6" key="1">
    <citation type="submission" date="2024-01" db="EMBL/GenBank/DDBJ databases">
        <authorList>
            <person name="Allen C."/>
            <person name="Tagirdzhanova G."/>
        </authorList>
    </citation>
    <scope>NUCLEOTIDE SEQUENCE [LARGE SCALE GENOMIC DNA]</scope>
</reference>
<comment type="caution">
    <text evidence="5">The sequence shown here is derived from an EMBL/GenBank/DDBJ whole genome shotgun (WGS) entry which is preliminary data.</text>
</comment>
<organism evidence="5 6">
    <name type="scientific">Sporothrix curviconia</name>
    <dbReference type="NCBI Taxonomy" id="1260050"/>
    <lineage>
        <taxon>Eukaryota</taxon>
        <taxon>Fungi</taxon>
        <taxon>Dikarya</taxon>
        <taxon>Ascomycota</taxon>
        <taxon>Pezizomycotina</taxon>
        <taxon>Sordariomycetes</taxon>
        <taxon>Sordariomycetidae</taxon>
        <taxon>Ophiostomatales</taxon>
        <taxon>Ophiostomataceae</taxon>
        <taxon>Sporothrix</taxon>
    </lineage>
</organism>